<dbReference type="PANTHER" id="PTHR45642">
    <property type="entry name" value="GDSL ESTERASE/LIPASE EXL3"/>
    <property type="match status" value="1"/>
</dbReference>
<dbReference type="Proteomes" id="UP000290289">
    <property type="component" value="Chromosome 3"/>
</dbReference>
<sequence>MVPGSNSHIQDLQGLRANAIRRLKMKLGNGQVNIFHRPGNNNYLETLFKGNHYPYGKDFPGQIPTGRFSSGKLVPDFLASTLIINQATPTFRITTSSLASTGSGYEDITAAGAGIIAFSKQIELSKKYVVRVEGFEGKLRQRMLPPIGCLPYKNEQLQANKTFRFTKVEVNVYRTHLYLAFPYKRVDDENSDSQIYNQKLVKLLPKSSHCFQGSRITLILWTWISPVGHGNVLTRTHPSLNHISGFLETKRGCCGTGFVEAAYQYLSKYLEKNVLPKLAYHNQSQPLITRSDHPYRADDRYW</sequence>
<organism evidence="1 2">
    <name type="scientific">Malus domestica</name>
    <name type="common">Apple</name>
    <name type="synonym">Pyrus malus</name>
    <dbReference type="NCBI Taxonomy" id="3750"/>
    <lineage>
        <taxon>Eukaryota</taxon>
        <taxon>Viridiplantae</taxon>
        <taxon>Streptophyta</taxon>
        <taxon>Embryophyta</taxon>
        <taxon>Tracheophyta</taxon>
        <taxon>Spermatophyta</taxon>
        <taxon>Magnoliopsida</taxon>
        <taxon>eudicotyledons</taxon>
        <taxon>Gunneridae</taxon>
        <taxon>Pentapetalae</taxon>
        <taxon>rosids</taxon>
        <taxon>fabids</taxon>
        <taxon>Rosales</taxon>
        <taxon>Rosaceae</taxon>
        <taxon>Amygdaloideae</taxon>
        <taxon>Maleae</taxon>
        <taxon>Malus</taxon>
    </lineage>
</organism>
<keyword evidence="2" id="KW-1185">Reference proteome</keyword>
<accession>A0A498K9R9</accession>
<dbReference type="PANTHER" id="PTHR45642:SF120">
    <property type="entry name" value="GDSL-LIKE LIPASE_ACYLHYDROLASE"/>
    <property type="match status" value="1"/>
</dbReference>
<dbReference type="InterPro" id="IPR050592">
    <property type="entry name" value="GDSL_lipolytic_enzyme"/>
</dbReference>
<evidence type="ECO:0000313" key="1">
    <source>
        <dbReference type="EMBL" id="RXI04116.1"/>
    </source>
</evidence>
<dbReference type="EMBL" id="RDQH01000329">
    <property type="protein sequence ID" value="RXI04116.1"/>
    <property type="molecule type" value="Genomic_DNA"/>
</dbReference>
<dbReference type="AlphaFoldDB" id="A0A498K9R9"/>
<proteinExistence type="predicted"/>
<name>A0A498K9R9_MALDO</name>
<reference evidence="1 2" key="1">
    <citation type="submission" date="2018-10" db="EMBL/GenBank/DDBJ databases">
        <title>A high-quality apple genome assembly.</title>
        <authorList>
            <person name="Hu J."/>
        </authorList>
    </citation>
    <scope>NUCLEOTIDE SEQUENCE [LARGE SCALE GENOMIC DNA]</scope>
    <source>
        <strain evidence="2">cv. HFTH1</strain>
        <tissue evidence="1">Young leaf</tissue>
    </source>
</reference>
<comment type="caution">
    <text evidence="1">The sequence shown here is derived from an EMBL/GenBank/DDBJ whole genome shotgun (WGS) entry which is preliminary data.</text>
</comment>
<protein>
    <submittedName>
        <fullName evidence="1">Uncharacterized protein</fullName>
    </submittedName>
</protein>
<gene>
    <name evidence="1" type="ORF">DVH24_038390</name>
</gene>
<evidence type="ECO:0000313" key="2">
    <source>
        <dbReference type="Proteomes" id="UP000290289"/>
    </source>
</evidence>